<reference evidence="1" key="1">
    <citation type="submission" date="2020-08" db="EMBL/GenBank/DDBJ databases">
        <title>Multicomponent nature underlies the extraordinary mechanical properties of spider dragline silk.</title>
        <authorList>
            <person name="Kono N."/>
            <person name="Nakamura H."/>
            <person name="Mori M."/>
            <person name="Yoshida Y."/>
            <person name="Ohtoshi R."/>
            <person name="Malay A.D."/>
            <person name="Moran D.A.P."/>
            <person name="Tomita M."/>
            <person name="Numata K."/>
            <person name="Arakawa K."/>
        </authorList>
    </citation>
    <scope>NUCLEOTIDE SEQUENCE</scope>
</reference>
<sequence length="98" mass="11023">MAPKLKILWIEVRRSGKPHMTKLVADHTFFCEVICEYSPNRPNESGLRMSRGYSKAILDQLPNEQETAVRTDVESRNHVKATPAQIEACMDSNGGCFA</sequence>
<dbReference type="EMBL" id="BMAU01021328">
    <property type="protein sequence ID" value="GFY14361.1"/>
    <property type="molecule type" value="Genomic_DNA"/>
</dbReference>
<proteinExistence type="predicted"/>
<comment type="caution">
    <text evidence="1">The sequence shown here is derived from an EMBL/GenBank/DDBJ whole genome shotgun (WGS) entry which is preliminary data.</text>
</comment>
<name>A0A8X6STX9_TRICX</name>
<dbReference type="AlphaFoldDB" id="A0A8X6STX9"/>
<gene>
    <name evidence="1" type="ORF">TNCV_1021261</name>
</gene>
<evidence type="ECO:0000313" key="2">
    <source>
        <dbReference type="Proteomes" id="UP000887159"/>
    </source>
</evidence>
<protein>
    <submittedName>
        <fullName evidence="1">Uncharacterized protein</fullName>
    </submittedName>
</protein>
<organism evidence="1 2">
    <name type="scientific">Trichonephila clavipes</name>
    <name type="common">Golden silk orbweaver</name>
    <name type="synonym">Nephila clavipes</name>
    <dbReference type="NCBI Taxonomy" id="2585209"/>
    <lineage>
        <taxon>Eukaryota</taxon>
        <taxon>Metazoa</taxon>
        <taxon>Ecdysozoa</taxon>
        <taxon>Arthropoda</taxon>
        <taxon>Chelicerata</taxon>
        <taxon>Arachnida</taxon>
        <taxon>Araneae</taxon>
        <taxon>Araneomorphae</taxon>
        <taxon>Entelegynae</taxon>
        <taxon>Araneoidea</taxon>
        <taxon>Nephilidae</taxon>
        <taxon>Trichonephila</taxon>
    </lineage>
</organism>
<accession>A0A8X6STX9</accession>
<evidence type="ECO:0000313" key="1">
    <source>
        <dbReference type="EMBL" id="GFY14361.1"/>
    </source>
</evidence>
<dbReference type="Proteomes" id="UP000887159">
    <property type="component" value="Unassembled WGS sequence"/>
</dbReference>
<keyword evidence="2" id="KW-1185">Reference proteome</keyword>